<dbReference type="Pfam" id="PF00050">
    <property type="entry name" value="Kazal_1"/>
    <property type="match status" value="1"/>
</dbReference>
<name>A0ABM3VIZ0_MUSDO</name>
<dbReference type="PANTHER" id="PTHR10913">
    <property type="entry name" value="FOLLISTATIN-RELATED"/>
    <property type="match status" value="1"/>
</dbReference>
<feature type="domain" description="Kazal-like" evidence="6">
    <location>
        <begin position="508"/>
        <end position="560"/>
    </location>
</feature>
<sequence length="676" mass="78836">MSRQRWLYGFYVFVLVLLLSCRSSYGGYANNDIISSGRHEKCPNDGVPVCSAKGSDFLLFPNQCLLTEANRNFYQSRGEYFPKFPLQRCIHGCRIACPKEYKPICAINLQTRERKLFVSLCELTKYACKTSLEFVKLEYSDCEDARNKLANYRKPKEQLRRKRRPIPCTSIFRPVCGQYMGVKSTFRNECILNAENVKYGKDWRVIKYGICDEDYSNSRLRLDIKPPKLHGITKRSYEKISYSPNQEERQDFLNYKTESMMTNENRIPSETYPNYMLQYQNPFLMTPHMFQPMNPFNHIYPDMRNMYAPEETQRPLAEENNAESVPDQQFEGTDPKPMPYSSLNDMPLNYADANIKYENEKHNFVNGIKYENEIPNFYPNNINIENESPIVEPVVKSMHNLYNRNFEDLHTDQRNLPLYGDENMIPLRSYNDEFSTRIGNKGDKSYSSKANRKEKTNRKRTECKYGSVKICGVLSNGTVRTFENICEMRSTNLYLKNTFVKLHEGRCDKCNYDCEREYQPICVQRNGVNYTMVNECYFNMAICLDKISNWTKVANGECHRKTPILDRYENQAPGFKYTSNYFAPTATESMPTSTTEGPAKTNAKSKQSTKSSNTKAKTAAIQTRKENNKELEDKSLVDHVVRRRSNWSMGHYMEPEIKSFIMDLVHQRQGNTQIGL</sequence>
<gene>
    <name evidence="8" type="primary">LOC101897969</name>
</gene>
<dbReference type="SUPFAM" id="SSF100895">
    <property type="entry name" value="Kazal-type serine protease inhibitors"/>
    <property type="match status" value="2"/>
</dbReference>
<evidence type="ECO:0000256" key="3">
    <source>
        <dbReference type="ARBA" id="ARBA00023157"/>
    </source>
</evidence>
<feature type="region of interest" description="Disordered" evidence="4">
    <location>
        <begin position="586"/>
        <end position="631"/>
    </location>
</feature>
<evidence type="ECO:0000256" key="5">
    <source>
        <dbReference type="SAM" id="SignalP"/>
    </source>
</evidence>
<evidence type="ECO:0000256" key="2">
    <source>
        <dbReference type="ARBA" id="ARBA00022900"/>
    </source>
</evidence>
<keyword evidence="7" id="KW-1185">Reference proteome</keyword>
<feature type="chain" id="PRO_5045549982" evidence="5">
    <location>
        <begin position="27"/>
        <end position="676"/>
    </location>
</feature>
<dbReference type="Proteomes" id="UP001652621">
    <property type="component" value="Unplaced"/>
</dbReference>
<feature type="compositionally biased region" description="Polar residues" evidence="4">
    <location>
        <begin position="586"/>
        <end position="596"/>
    </location>
</feature>
<dbReference type="Gene3D" id="3.30.60.30">
    <property type="match status" value="4"/>
</dbReference>
<reference evidence="8" key="1">
    <citation type="submission" date="2025-08" db="UniProtKB">
        <authorList>
            <consortium name="RefSeq"/>
        </authorList>
    </citation>
    <scope>IDENTIFICATION</scope>
    <source>
        <strain evidence="8">Aabys</strain>
        <tissue evidence="8">Whole body</tissue>
    </source>
</reference>
<proteinExistence type="predicted"/>
<evidence type="ECO:0000256" key="1">
    <source>
        <dbReference type="ARBA" id="ARBA00022690"/>
    </source>
</evidence>
<keyword evidence="2" id="KW-0722">Serine protease inhibitor</keyword>
<dbReference type="GeneID" id="101897969"/>
<feature type="signal peptide" evidence="5">
    <location>
        <begin position="1"/>
        <end position="26"/>
    </location>
</feature>
<keyword evidence="3" id="KW-1015">Disulfide bond</keyword>
<keyword evidence="5" id="KW-0732">Signal</keyword>
<organism evidence="7 8">
    <name type="scientific">Musca domestica</name>
    <name type="common">House fly</name>
    <dbReference type="NCBI Taxonomy" id="7370"/>
    <lineage>
        <taxon>Eukaryota</taxon>
        <taxon>Metazoa</taxon>
        <taxon>Ecdysozoa</taxon>
        <taxon>Arthropoda</taxon>
        <taxon>Hexapoda</taxon>
        <taxon>Insecta</taxon>
        <taxon>Pterygota</taxon>
        <taxon>Neoptera</taxon>
        <taxon>Endopterygota</taxon>
        <taxon>Diptera</taxon>
        <taxon>Brachycera</taxon>
        <taxon>Muscomorpha</taxon>
        <taxon>Muscoidea</taxon>
        <taxon>Muscidae</taxon>
        <taxon>Musca</taxon>
    </lineage>
</organism>
<evidence type="ECO:0000259" key="6">
    <source>
        <dbReference type="PROSITE" id="PS51465"/>
    </source>
</evidence>
<dbReference type="InterPro" id="IPR050653">
    <property type="entry name" value="Prot_Inhib_GrowthFact_Antg"/>
</dbReference>
<dbReference type="PROSITE" id="PS51465">
    <property type="entry name" value="KAZAL_2"/>
    <property type="match status" value="1"/>
</dbReference>
<evidence type="ECO:0000313" key="8">
    <source>
        <dbReference type="RefSeq" id="XP_058985764.1"/>
    </source>
</evidence>
<protein>
    <submittedName>
        <fullName evidence="8">Uncharacterized protein LOC101897969 isoform X1</fullName>
    </submittedName>
</protein>
<dbReference type="Pfam" id="PF07648">
    <property type="entry name" value="Kazal_2"/>
    <property type="match status" value="1"/>
</dbReference>
<accession>A0ABM3VIZ0</accession>
<dbReference type="RefSeq" id="XP_058985764.1">
    <property type="nucleotide sequence ID" value="XM_059129781.1"/>
</dbReference>
<evidence type="ECO:0000256" key="4">
    <source>
        <dbReference type="SAM" id="MobiDB-lite"/>
    </source>
</evidence>
<evidence type="ECO:0000313" key="7">
    <source>
        <dbReference type="Proteomes" id="UP001652621"/>
    </source>
</evidence>
<dbReference type="InterPro" id="IPR002350">
    <property type="entry name" value="Kazal_dom"/>
</dbReference>
<keyword evidence="1" id="KW-0646">Protease inhibitor</keyword>
<dbReference type="PANTHER" id="PTHR10913:SF45">
    <property type="entry name" value="FOLLISTATIN, ISOFORM A-RELATED"/>
    <property type="match status" value="1"/>
</dbReference>
<feature type="compositionally biased region" description="Low complexity" evidence="4">
    <location>
        <begin position="599"/>
        <end position="620"/>
    </location>
</feature>
<dbReference type="PROSITE" id="PS51257">
    <property type="entry name" value="PROKAR_LIPOPROTEIN"/>
    <property type="match status" value="1"/>
</dbReference>
<dbReference type="InterPro" id="IPR036058">
    <property type="entry name" value="Kazal_dom_sf"/>
</dbReference>